<dbReference type="PROSITE" id="PS50932">
    <property type="entry name" value="HTH_LACI_2"/>
    <property type="match status" value="1"/>
</dbReference>
<dbReference type="Gene3D" id="3.40.50.2300">
    <property type="match status" value="1"/>
</dbReference>
<reference evidence="7" key="1">
    <citation type="submission" date="2016-10" db="EMBL/GenBank/DDBJ databases">
        <authorList>
            <person name="Varghese N."/>
            <person name="Submissions S."/>
        </authorList>
    </citation>
    <scope>NUCLEOTIDE SEQUENCE [LARGE SCALE GENOMIC DNA]</scope>
    <source>
        <strain evidence="7">CGMCC 1.11012</strain>
    </source>
</reference>
<dbReference type="SUPFAM" id="SSF47413">
    <property type="entry name" value="lambda repressor-like DNA-binding domains"/>
    <property type="match status" value="1"/>
</dbReference>
<dbReference type="SUPFAM" id="SSF53822">
    <property type="entry name" value="Periplasmic binding protein-like I"/>
    <property type="match status" value="1"/>
</dbReference>
<feature type="compositionally biased region" description="Basic and acidic residues" evidence="4">
    <location>
        <begin position="235"/>
        <end position="244"/>
    </location>
</feature>
<dbReference type="GO" id="GO:0003700">
    <property type="term" value="F:DNA-binding transcription factor activity"/>
    <property type="evidence" value="ECO:0007669"/>
    <property type="project" value="TreeGrafter"/>
</dbReference>
<dbReference type="CDD" id="cd01392">
    <property type="entry name" value="HTH_LacI"/>
    <property type="match status" value="1"/>
</dbReference>
<name>A0A1G8JB24_9BACL</name>
<proteinExistence type="predicted"/>
<protein>
    <submittedName>
        <fullName evidence="6">Regulatory protein, lacI family</fullName>
    </submittedName>
</protein>
<dbReference type="InterPro" id="IPR028082">
    <property type="entry name" value="Peripla_BP_I"/>
</dbReference>
<dbReference type="AlphaFoldDB" id="A0A1G8JB24"/>
<evidence type="ECO:0000256" key="1">
    <source>
        <dbReference type="ARBA" id="ARBA00023015"/>
    </source>
</evidence>
<dbReference type="PANTHER" id="PTHR30146:SF109">
    <property type="entry name" value="HTH-TYPE TRANSCRIPTIONAL REGULATOR GALS"/>
    <property type="match status" value="1"/>
</dbReference>
<feature type="domain" description="HTH lacI-type" evidence="5">
    <location>
        <begin position="5"/>
        <end position="59"/>
    </location>
</feature>
<evidence type="ECO:0000256" key="3">
    <source>
        <dbReference type="ARBA" id="ARBA00023163"/>
    </source>
</evidence>
<organism evidence="6 7">
    <name type="scientific">Paenibacillus typhae</name>
    <dbReference type="NCBI Taxonomy" id="1174501"/>
    <lineage>
        <taxon>Bacteria</taxon>
        <taxon>Bacillati</taxon>
        <taxon>Bacillota</taxon>
        <taxon>Bacilli</taxon>
        <taxon>Bacillales</taxon>
        <taxon>Paenibacillaceae</taxon>
        <taxon>Paenibacillus</taxon>
    </lineage>
</organism>
<evidence type="ECO:0000313" key="6">
    <source>
        <dbReference type="EMBL" id="SDI27820.1"/>
    </source>
</evidence>
<dbReference type="PANTHER" id="PTHR30146">
    <property type="entry name" value="LACI-RELATED TRANSCRIPTIONAL REPRESSOR"/>
    <property type="match status" value="1"/>
</dbReference>
<feature type="compositionally biased region" description="Basic and acidic residues" evidence="4">
    <location>
        <begin position="199"/>
        <end position="215"/>
    </location>
</feature>
<dbReference type="STRING" id="1174501.SAMN05216192_104124"/>
<evidence type="ECO:0000256" key="2">
    <source>
        <dbReference type="ARBA" id="ARBA00023125"/>
    </source>
</evidence>
<dbReference type="EMBL" id="FNDX01000004">
    <property type="protein sequence ID" value="SDI27820.1"/>
    <property type="molecule type" value="Genomic_DNA"/>
</dbReference>
<feature type="compositionally biased region" description="Basic and acidic residues" evidence="4">
    <location>
        <begin position="155"/>
        <end position="172"/>
    </location>
</feature>
<evidence type="ECO:0000256" key="4">
    <source>
        <dbReference type="SAM" id="MobiDB-lite"/>
    </source>
</evidence>
<accession>A0A1G8JB24</accession>
<dbReference type="SMART" id="SM00354">
    <property type="entry name" value="HTH_LACI"/>
    <property type="match status" value="1"/>
</dbReference>
<evidence type="ECO:0000313" key="7">
    <source>
        <dbReference type="Proteomes" id="UP000199050"/>
    </source>
</evidence>
<dbReference type="Gene3D" id="1.10.260.40">
    <property type="entry name" value="lambda repressor-like DNA-binding domains"/>
    <property type="match status" value="1"/>
</dbReference>
<gene>
    <name evidence="6" type="ORF">SAMN05216192_104124</name>
</gene>
<dbReference type="GO" id="GO:0000976">
    <property type="term" value="F:transcription cis-regulatory region binding"/>
    <property type="evidence" value="ECO:0007669"/>
    <property type="project" value="TreeGrafter"/>
</dbReference>
<dbReference type="Pfam" id="PF00356">
    <property type="entry name" value="LacI"/>
    <property type="match status" value="1"/>
</dbReference>
<evidence type="ECO:0000259" key="5">
    <source>
        <dbReference type="PROSITE" id="PS50932"/>
    </source>
</evidence>
<feature type="region of interest" description="Disordered" evidence="4">
    <location>
        <begin position="153"/>
        <end position="244"/>
    </location>
</feature>
<keyword evidence="2" id="KW-0238">DNA-binding</keyword>
<keyword evidence="3" id="KW-0804">Transcription</keyword>
<sequence>MSMTVTMKKVARRAGVSVSTVSRVLAGHVNVRAETSRRVRETMEELGYTPNIIAQNLVSRTTRCICVLLPDTAEIWPANLYCMEVIRGIILGAGKLGYDIQLASGNGEREELEAVSRLLKGGRADGAILLSARRSSAVVDFLQQEGYPFVLVEDGPAKDAGSEAEADMHEMDEGSGGQTKAGGESADSEWYNLVGDGGSEDKVRRGGKAADRSASEVRPGWKAADCRSSSLVENGRGEAGDGSKVEADMLETDEGSGGQTKAGGESADEGAGALAAAIVTFPGIPDESVAGMGTMASELLIGSIRRKSRQSSLEGDASCVAQFVLRRPVLRG</sequence>
<keyword evidence="1" id="KW-0805">Transcription regulation</keyword>
<keyword evidence="7" id="KW-1185">Reference proteome</keyword>
<dbReference type="Proteomes" id="UP000199050">
    <property type="component" value="Unassembled WGS sequence"/>
</dbReference>
<dbReference type="InterPro" id="IPR000843">
    <property type="entry name" value="HTH_LacI"/>
</dbReference>
<dbReference type="InterPro" id="IPR010982">
    <property type="entry name" value="Lambda_DNA-bd_dom_sf"/>
</dbReference>